<organism evidence="2 3">
    <name type="scientific">Saliniradius amylolyticus</name>
    <dbReference type="NCBI Taxonomy" id="2183582"/>
    <lineage>
        <taxon>Bacteria</taxon>
        <taxon>Pseudomonadati</taxon>
        <taxon>Pseudomonadota</taxon>
        <taxon>Gammaproteobacteria</taxon>
        <taxon>Alteromonadales</taxon>
        <taxon>Alteromonadaceae</taxon>
        <taxon>Saliniradius</taxon>
    </lineage>
</organism>
<proteinExistence type="predicted"/>
<keyword evidence="3" id="KW-1185">Reference proteome</keyword>
<protein>
    <submittedName>
        <fullName evidence="2">Uncharacterized protein</fullName>
    </submittedName>
</protein>
<name>A0A2S2E565_9ALTE</name>
<evidence type="ECO:0000313" key="2">
    <source>
        <dbReference type="EMBL" id="AWL12795.1"/>
    </source>
</evidence>
<evidence type="ECO:0000313" key="3">
    <source>
        <dbReference type="Proteomes" id="UP000245728"/>
    </source>
</evidence>
<gene>
    <name evidence="2" type="ORF">HMF8227_02343</name>
</gene>
<dbReference type="EMBL" id="CP029347">
    <property type="protein sequence ID" value="AWL12795.1"/>
    <property type="molecule type" value="Genomic_DNA"/>
</dbReference>
<keyword evidence="1" id="KW-1133">Transmembrane helix</keyword>
<dbReference type="OrthoDB" id="6399328at2"/>
<feature type="transmembrane region" description="Helical" evidence="1">
    <location>
        <begin position="35"/>
        <end position="52"/>
    </location>
</feature>
<keyword evidence="1" id="KW-0472">Membrane</keyword>
<sequence>MSDVTRVLLFNSDLILLVLYVLAIGAAVRCRHRSYVILGIILLLVLGVRHYLAAFYATLPIESYRFWWYQSWLYLFVGGLLLSVLAHNALFVQRGKWVKPIYLLMLVNVLAYGFMHVQRIELGINEPNWTFTAYTITVVTVNYMIAGLLLFGAVRENGYER</sequence>
<dbReference type="Proteomes" id="UP000245728">
    <property type="component" value="Chromosome"/>
</dbReference>
<evidence type="ECO:0000256" key="1">
    <source>
        <dbReference type="SAM" id="Phobius"/>
    </source>
</evidence>
<dbReference type="KEGG" id="salh:HMF8227_02343"/>
<dbReference type="AlphaFoldDB" id="A0A2S2E565"/>
<reference evidence="2 3" key="1">
    <citation type="submission" date="2018-05" db="EMBL/GenBank/DDBJ databases">
        <title>Salinimonas sp. HMF8227 Genome sequencing and assembly.</title>
        <authorList>
            <person name="Kang H."/>
            <person name="Kang J."/>
            <person name="Cha I."/>
            <person name="Kim H."/>
            <person name="Joh K."/>
        </authorList>
    </citation>
    <scope>NUCLEOTIDE SEQUENCE [LARGE SCALE GENOMIC DNA]</scope>
    <source>
        <strain evidence="2 3">HMF8227</strain>
    </source>
</reference>
<feature type="transmembrane region" description="Helical" evidence="1">
    <location>
        <begin position="131"/>
        <end position="154"/>
    </location>
</feature>
<feature type="transmembrane region" description="Helical" evidence="1">
    <location>
        <begin position="6"/>
        <end position="28"/>
    </location>
</feature>
<accession>A0A2S2E565</accession>
<keyword evidence="1" id="KW-0812">Transmembrane</keyword>
<dbReference type="RefSeq" id="WP_109340339.1">
    <property type="nucleotide sequence ID" value="NZ_CP029347.1"/>
</dbReference>
<feature type="transmembrane region" description="Helical" evidence="1">
    <location>
        <begin position="72"/>
        <end position="92"/>
    </location>
</feature>
<feature type="transmembrane region" description="Helical" evidence="1">
    <location>
        <begin position="101"/>
        <end position="119"/>
    </location>
</feature>